<dbReference type="InterPro" id="IPR001783">
    <property type="entry name" value="Lumazine-bd"/>
</dbReference>
<evidence type="ECO:0000256" key="10">
    <source>
        <dbReference type="PROSITE-ProRule" id="PRU00524"/>
    </source>
</evidence>
<accession>A0A5R9ICN2</accession>
<dbReference type="NCBIfam" id="TIGR00187">
    <property type="entry name" value="ribE"/>
    <property type="match status" value="1"/>
</dbReference>
<comment type="pathway">
    <text evidence="3">Cofactor biosynthesis; riboflavin biosynthesis; riboflavin from 2-hydroxy-3-oxobutyl phosphate and 5-amino-6-(D-ribitylamino)uracil: step 2/2.</text>
</comment>
<dbReference type="InterPro" id="IPR026017">
    <property type="entry name" value="Lumazine-bd_dom"/>
</dbReference>
<dbReference type="PANTHER" id="PTHR21098">
    <property type="entry name" value="RIBOFLAVIN SYNTHASE ALPHA CHAIN"/>
    <property type="match status" value="1"/>
</dbReference>
<proteinExistence type="predicted"/>
<dbReference type="OrthoDB" id="9788537at2"/>
<comment type="caution">
    <text evidence="12">The sequence shown here is derived from an EMBL/GenBank/DDBJ whole genome shotgun (WGS) entry which is preliminary data.</text>
</comment>
<sequence>MFTGIVQIKAQVSDVEHRNDFRHLQVAVPQSFAENLELGASVACNGVCLTVVKIQPCEQATTMLHFDVIAETLRLTNLGELTRASWLNLERSMRFGDEVGGHIVSGHIHDLATLKSINETDDNVQMTFSFDSRWRPYIHRKGFIAVNGASLTLGDVSEDTFDLHLIPETLERTNLRSFRVGDQANIEIDQQTITIVDTIERIMADKLDAE</sequence>
<evidence type="ECO:0000256" key="3">
    <source>
        <dbReference type="ARBA" id="ARBA00004887"/>
    </source>
</evidence>
<comment type="function">
    <text evidence="2">Catalyzes the dismutation of two molecules of 6,7-dimethyl-8-ribityllumazine, resulting in the formation of riboflavin and 5-amino-6-(D-ribitylamino)uracil.</text>
</comment>
<dbReference type="PROSITE" id="PS51177">
    <property type="entry name" value="LUMAZINE_BIND"/>
    <property type="match status" value="2"/>
</dbReference>
<dbReference type="PANTHER" id="PTHR21098:SF0">
    <property type="entry name" value="RIBOFLAVIN SYNTHASE"/>
    <property type="match status" value="1"/>
</dbReference>
<dbReference type="InterPro" id="IPR017938">
    <property type="entry name" value="Riboflavin_synthase-like_b-brl"/>
</dbReference>
<evidence type="ECO:0000256" key="4">
    <source>
        <dbReference type="ARBA" id="ARBA00012827"/>
    </source>
</evidence>
<evidence type="ECO:0000256" key="5">
    <source>
        <dbReference type="ARBA" id="ARBA00013950"/>
    </source>
</evidence>
<feature type="domain" description="Lumazine-binding" evidence="11">
    <location>
        <begin position="103"/>
        <end position="199"/>
    </location>
</feature>
<evidence type="ECO:0000256" key="2">
    <source>
        <dbReference type="ARBA" id="ARBA00002803"/>
    </source>
</evidence>
<dbReference type="GO" id="GO:0004746">
    <property type="term" value="F:riboflavin synthase activity"/>
    <property type="evidence" value="ECO:0007669"/>
    <property type="project" value="UniProtKB-UniRule"/>
</dbReference>
<feature type="repeat" description="Lumazine-binding" evidence="10">
    <location>
        <begin position="1"/>
        <end position="102"/>
    </location>
</feature>
<evidence type="ECO:0000256" key="9">
    <source>
        <dbReference type="NCBIfam" id="TIGR00187"/>
    </source>
</evidence>
<dbReference type="GO" id="GO:0009231">
    <property type="term" value="P:riboflavin biosynthetic process"/>
    <property type="evidence" value="ECO:0007669"/>
    <property type="project" value="UniProtKB-KW"/>
</dbReference>
<name>A0A5R9ICN2_9GAMM</name>
<protein>
    <recommendedName>
        <fullName evidence="5 9">Riboflavin synthase</fullName>
        <ecNumber evidence="4 9">2.5.1.9</ecNumber>
    </recommendedName>
</protein>
<dbReference type="FunFam" id="2.40.30.20:FF:000003">
    <property type="entry name" value="Riboflavin synthase, alpha subunit"/>
    <property type="match status" value="1"/>
</dbReference>
<evidence type="ECO:0000256" key="7">
    <source>
        <dbReference type="ARBA" id="ARBA00022679"/>
    </source>
</evidence>
<dbReference type="EMBL" id="VCBC01000019">
    <property type="protein sequence ID" value="TLU61123.1"/>
    <property type="molecule type" value="Genomic_DNA"/>
</dbReference>
<evidence type="ECO:0000256" key="6">
    <source>
        <dbReference type="ARBA" id="ARBA00022619"/>
    </source>
</evidence>
<dbReference type="Gene3D" id="2.40.30.20">
    <property type="match status" value="2"/>
</dbReference>
<dbReference type="Proteomes" id="UP000307790">
    <property type="component" value="Unassembled WGS sequence"/>
</dbReference>
<comment type="catalytic activity">
    <reaction evidence="1">
        <text>2 6,7-dimethyl-8-(1-D-ribityl)lumazine + H(+) = 5-amino-6-(D-ribitylamino)uracil + riboflavin</text>
        <dbReference type="Rhea" id="RHEA:20772"/>
        <dbReference type="ChEBI" id="CHEBI:15378"/>
        <dbReference type="ChEBI" id="CHEBI:15934"/>
        <dbReference type="ChEBI" id="CHEBI:57986"/>
        <dbReference type="ChEBI" id="CHEBI:58201"/>
        <dbReference type="EC" id="2.5.1.9"/>
    </reaction>
</comment>
<gene>
    <name evidence="12" type="ORF">FE810_15745</name>
</gene>
<dbReference type="AlphaFoldDB" id="A0A5R9ICN2"/>
<keyword evidence="7" id="KW-0808">Transferase</keyword>
<dbReference type="RefSeq" id="WP_138321405.1">
    <property type="nucleotide sequence ID" value="NZ_VCBC01000019.1"/>
</dbReference>
<feature type="domain" description="Lumazine-binding" evidence="11">
    <location>
        <begin position="1"/>
        <end position="102"/>
    </location>
</feature>
<keyword evidence="13" id="KW-1185">Reference proteome</keyword>
<keyword evidence="8" id="KW-0677">Repeat</keyword>
<dbReference type="InterPro" id="IPR023366">
    <property type="entry name" value="ATP_synth_asu-like_sf"/>
</dbReference>
<keyword evidence="6" id="KW-0686">Riboflavin biosynthesis</keyword>
<reference evidence="12 13" key="1">
    <citation type="submission" date="2019-05" db="EMBL/GenBank/DDBJ databases">
        <title>Genome sequences of Thalassotalea litorea 1K03283.</title>
        <authorList>
            <person name="Zhang D."/>
        </authorList>
    </citation>
    <scope>NUCLEOTIDE SEQUENCE [LARGE SCALE GENOMIC DNA]</scope>
    <source>
        <strain evidence="12 13">MCCC 1K03283</strain>
    </source>
</reference>
<organism evidence="12 13">
    <name type="scientific">Thalassotalea litorea</name>
    <dbReference type="NCBI Taxonomy" id="2020715"/>
    <lineage>
        <taxon>Bacteria</taxon>
        <taxon>Pseudomonadati</taxon>
        <taxon>Pseudomonadota</taxon>
        <taxon>Gammaproteobacteria</taxon>
        <taxon>Alteromonadales</taxon>
        <taxon>Colwelliaceae</taxon>
        <taxon>Thalassotalea</taxon>
    </lineage>
</organism>
<evidence type="ECO:0000313" key="12">
    <source>
        <dbReference type="EMBL" id="TLU61123.1"/>
    </source>
</evidence>
<dbReference type="CDD" id="cd00402">
    <property type="entry name" value="Riboflavin_synthase_like"/>
    <property type="match status" value="1"/>
</dbReference>
<dbReference type="NCBIfam" id="NF006767">
    <property type="entry name" value="PRK09289.1"/>
    <property type="match status" value="1"/>
</dbReference>
<evidence type="ECO:0000259" key="11">
    <source>
        <dbReference type="PROSITE" id="PS51177"/>
    </source>
</evidence>
<dbReference type="Pfam" id="PF00677">
    <property type="entry name" value="Lum_binding"/>
    <property type="match status" value="2"/>
</dbReference>
<dbReference type="SUPFAM" id="SSF63380">
    <property type="entry name" value="Riboflavin synthase domain-like"/>
    <property type="match status" value="2"/>
</dbReference>
<evidence type="ECO:0000256" key="8">
    <source>
        <dbReference type="ARBA" id="ARBA00022737"/>
    </source>
</evidence>
<feature type="repeat" description="Lumazine-binding" evidence="10">
    <location>
        <begin position="103"/>
        <end position="199"/>
    </location>
</feature>
<evidence type="ECO:0000256" key="1">
    <source>
        <dbReference type="ARBA" id="ARBA00000968"/>
    </source>
</evidence>
<evidence type="ECO:0000313" key="13">
    <source>
        <dbReference type="Proteomes" id="UP000307790"/>
    </source>
</evidence>
<dbReference type="NCBIfam" id="NF009566">
    <property type="entry name" value="PRK13020.1"/>
    <property type="match status" value="1"/>
</dbReference>
<dbReference type="PIRSF" id="PIRSF000498">
    <property type="entry name" value="Riboflavin_syn_A"/>
    <property type="match status" value="1"/>
</dbReference>
<dbReference type="EC" id="2.5.1.9" evidence="4 9"/>